<dbReference type="InterPro" id="IPR003018">
    <property type="entry name" value="GAF"/>
</dbReference>
<evidence type="ECO:0000313" key="3">
    <source>
        <dbReference type="Proteomes" id="UP000077852"/>
    </source>
</evidence>
<dbReference type="PANTHER" id="PTHR43102:SF2">
    <property type="entry name" value="GAF DOMAIN-CONTAINING PROTEIN"/>
    <property type="match status" value="1"/>
</dbReference>
<dbReference type="AlphaFoldDB" id="A0AA91DS29"/>
<gene>
    <name evidence="2" type="ORF">A3K87_07795</name>
</gene>
<name>A0AA91DS29_VARPD</name>
<dbReference type="EMBL" id="LVHG01000025">
    <property type="protein sequence ID" value="OAK66349.1"/>
    <property type="molecule type" value="Genomic_DNA"/>
</dbReference>
<accession>A0AA91DS29</accession>
<reference evidence="2 3" key="1">
    <citation type="submission" date="2016-03" db="EMBL/GenBank/DDBJ databases">
        <title>Genome sequence of Variovorax paradoxus KB5.</title>
        <authorList>
            <person name="Jeong H."/>
            <person name="Hong C.E."/>
            <person name="Jo S.H."/>
            <person name="Park J.M."/>
        </authorList>
    </citation>
    <scope>NUCLEOTIDE SEQUENCE [LARGE SCALE GENOMIC DNA]</scope>
    <source>
        <strain evidence="2 3">KB5</strain>
    </source>
</reference>
<proteinExistence type="predicted"/>
<dbReference type="Gene3D" id="3.30.450.40">
    <property type="match status" value="1"/>
</dbReference>
<feature type="domain" description="GAF" evidence="1">
    <location>
        <begin position="13"/>
        <end position="156"/>
    </location>
</feature>
<dbReference type="InterPro" id="IPR029016">
    <property type="entry name" value="GAF-like_dom_sf"/>
</dbReference>
<dbReference type="Pfam" id="PF01590">
    <property type="entry name" value="GAF"/>
    <property type="match status" value="1"/>
</dbReference>
<comment type="caution">
    <text evidence="2">The sequence shown here is derived from an EMBL/GenBank/DDBJ whole genome shotgun (WGS) entry which is preliminary data.</text>
</comment>
<dbReference type="SUPFAM" id="SSF55781">
    <property type="entry name" value="GAF domain-like"/>
    <property type="match status" value="1"/>
</dbReference>
<sequence length="157" mass="17214">MAELHRVAILDSSEEAAYDEITRLAAQLCGTPIALISLIDERRQWFKSRVGLKASETPREHAFCAHAIAAPAEVMVVGDALEDERFKANPLVTGDPNIRFYAGAPLVMSNGEALGTVCVIDTRPRTLDPELLEQLRFLAQQVVTKLEERAREQGGSA</sequence>
<evidence type="ECO:0000259" key="1">
    <source>
        <dbReference type="SMART" id="SM00065"/>
    </source>
</evidence>
<dbReference type="Proteomes" id="UP000077852">
    <property type="component" value="Unassembled WGS sequence"/>
</dbReference>
<evidence type="ECO:0000313" key="2">
    <source>
        <dbReference type="EMBL" id="OAK66349.1"/>
    </source>
</evidence>
<dbReference type="PANTHER" id="PTHR43102">
    <property type="entry name" value="SLR1143 PROTEIN"/>
    <property type="match status" value="1"/>
</dbReference>
<organism evidence="2 3">
    <name type="scientific">Variovorax paradoxus</name>
    <dbReference type="NCBI Taxonomy" id="34073"/>
    <lineage>
        <taxon>Bacteria</taxon>
        <taxon>Pseudomonadati</taxon>
        <taxon>Pseudomonadota</taxon>
        <taxon>Betaproteobacteria</taxon>
        <taxon>Burkholderiales</taxon>
        <taxon>Comamonadaceae</taxon>
        <taxon>Variovorax</taxon>
    </lineage>
</organism>
<dbReference type="SMART" id="SM00065">
    <property type="entry name" value="GAF"/>
    <property type="match status" value="1"/>
</dbReference>
<protein>
    <recommendedName>
        <fullName evidence="1">GAF domain-containing protein</fullName>
    </recommendedName>
</protein>